<keyword evidence="5 7" id="KW-0472">Membrane</keyword>
<comment type="caution">
    <text evidence="8">The sequence shown here is derived from an EMBL/GenBank/DDBJ whole genome shotgun (WGS) entry which is preliminary data.</text>
</comment>
<dbReference type="GO" id="GO:0005886">
    <property type="term" value="C:plasma membrane"/>
    <property type="evidence" value="ECO:0007669"/>
    <property type="project" value="UniProtKB-SubCell"/>
</dbReference>
<dbReference type="AlphaFoldDB" id="A0A2J7ZXP8"/>
<dbReference type="OrthoDB" id="420519at2759"/>
<evidence type="ECO:0000256" key="6">
    <source>
        <dbReference type="ARBA" id="ARBA00023180"/>
    </source>
</evidence>
<feature type="transmembrane region" description="Helical" evidence="7">
    <location>
        <begin position="289"/>
        <end position="310"/>
    </location>
</feature>
<evidence type="ECO:0000256" key="2">
    <source>
        <dbReference type="ARBA" id="ARBA00007168"/>
    </source>
</evidence>
<keyword evidence="4 7" id="KW-1133">Transmembrane helix</keyword>
<feature type="transmembrane region" description="Helical" evidence="7">
    <location>
        <begin position="33"/>
        <end position="54"/>
    </location>
</feature>
<feature type="non-terminal residue" evidence="8">
    <location>
        <position position="746"/>
    </location>
</feature>
<feature type="transmembrane region" description="Helical" evidence="7">
    <location>
        <begin position="317"/>
        <end position="339"/>
    </location>
</feature>
<comment type="function">
    <text evidence="7">Choline transporter.</text>
</comment>
<accession>A0A2J7ZXP8</accession>
<organism evidence="8 9">
    <name type="scientific">Tetrabaena socialis</name>
    <dbReference type="NCBI Taxonomy" id="47790"/>
    <lineage>
        <taxon>Eukaryota</taxon>
        <taxon>Viridiplantae</taxon>
        <taxon>Chlorophyta</taxon>
        <taxon>core chlorophytes</taxon>
        <taxon>Chlorophyceae</taxon>
        <taxon>CS clade</taxon>
        <taxon>Chlamydomonadales</taxon>
        <taxon>Tetrabaenaceae</taxon>
        <taxon>Tetrabaena</taxon>
    </lineage>
</organism>
<feature type="transmembrane region" description="Helical" evidence="7">
    <location>
        <begin position="691"/>
        <end position="711"/>
    </location>
</feature>
<feature type="transmembrane region" description="Helical" evidence="7">
    <location>
        <begin position="533"/>
        <end position="566"/>
    </location>
</feature>
<sequence>MGCCGDEEEHKEPDDLTRLHLQGLVINRRCRDILCLLLFIVFWAGMFVICGIAFKEGEPNRLIYGVDSYGMTCGSKNTFFNASFDLTDSKNMYWIDPLSLLSPTGVMYAKTICSPGCPTGTQVCSKNDFPCESGDQFTCPYYRFAEDSLYGRVPGVDATDITYWTQLASVTNVSDGGAAAQFVASVKGLGGAFAIKASQLESNLSGRYYQVQSQFPGNGPCYPNLFDTKEFFFRCFPVFPGNLTKELVQKAKGVVSTLSDNSVVKEVSSQWQSNSQKWARYVGDISRGILVIVIGGLAGGLVMSLLWLVVLRYLGGVMVWLAILFVNLSCIGACLFAWVKAGYIGNSGIGQDIVDALPGDINPSSDEQRTWFWVAVTFSIVAALVLLITLLCITRIKIAVACVKVASQAVGAMPTIIFFPFIPFIFEIGLIIYWVAVTALLYSAGDLTAWCRPEGPSATFSFAQFTNVSNVASTTQTLTSADAAMFNGTSASAGSANASGICYTNFTTDERAFFCGRDPNCYLSYKWNNRLKYAFIFHFFGLLWTNQVIIGFSCVTIAGAIAHFYWSRGDSVNMPTFPVLTALKNTVFYHMGSICFGGFIVALIQLIRAMLEYLDRKTKELQAQNKCAEWAMCCVKCCMWCIENIVKFINRNAYIMIAVKGQGYCCAAFSAVKLLITNCLRVAVVNMVADVLIFLGKISVAATAGVIAYAMTEAKYYNSPSKYPDTYLYSPVLVIALSAMVAFVVA</sequence>
<proteinExistence type="inferred from homology"/>
<dbReference type="EMBL" id="PGGS01000340">
    <property type="protein sequence ID" value="PNH05032.1"/>
    <property type="molecule type" value="Genomic_DNA"/>
</dbReference>
<keyword evidence="3 7" id="KW-0812">Transmembrane</keyword>
<keyword evidence="9" id="KW-1185">Reference proteome</keyword>
<evidence type="ECO:0000313" key="8">
    <source>
        <dbReference type="EMBL" id="PNH05032.1"/>
    </source>
</evidence>
<dbReference type="Proteomes" id="UP000236333">
    <property type="component" value="Unassembled WGS sequence"/>
</dbReference>
<feature type="transmembrane region" description="Helical" evidence="7">
    <location>
        <begin position="586"/>
        <end position="607"/>
    </location>
</feature>
<keyword evidence="6" id="KW-0325">Glycoprotein</keyword>
<dbReference type="InterPro" id="IPR007603">
    <property type="entry name" value="Choline_transptr-like"/>
</dbReference>
<feature type="transmembrane region" description="Helical" evidence="7">
    <location>
        <begin position="726"/>
        <end position="745"/>
    </location>
</feature>
<evidence type="ECO:0000256" key="7">
    <source>
        <dbReference type="RuleBase" id="RU368066"/>
    </source>
</evidence>
<dbReference type="PANTHER" id="PTHR12385:SF14">
    <property type="entry name" value="CHOLINE TRANSPORTER-LIKE 2"/>
    <property type="match status" value="1"/>
</dbReference>
<protein>
    <recommendedName>
        <fullName evidence="7">Choline transporter-like protein</fullName>
    </recommendedName>
</protein>
<dbReference type="Pfam" id="PF04515">
    <property type="entry name" value="Choline_transpo"/>
    <property type="match status" value="1"/>
</dbReference>
<gene>
    <name evidence="8" type="ORF">TSOC_008757</name>
</gene>
<dbReference type="PANTHER" id="PTHR12385">
    <property type="entry name" value="CHOLINE TRANSPORTER-LIKE (SLC FAMILY 44)"/>
    <property type="match status" value="1"/>
</dbReference>
<evidence type="ECO:0000256" key="1">
    <source>
        <dbReference type="ARBA" id="ARBA00004141"/>
    </source>
</evidence>
<comment type="similarity">
    <text evidence="2 7">Belongs to the CTL (choline transporter-like) family.</text>
</comment>
<feature type="transmembrane region" description="Helical" evidence="7">
    <location>
        <begin position="371"/>
        <end position="393"/>
    </location>
</feature>
<name>A0A2J7ZXP8_9CHLO</name>
<evidence type="ECO:0000256" key="5">
    <source>
        <dbReference type="ARBA" id="ARBA00023136"/>
    </source>
</evidence>
<evidence type="ECO:0000313" key="9">
    <source>
        <dbReference type="Proteomes" id="UP000236333"/>
    </source>
</evidence>
<evidence type="ECO:0000256" key="4">
    <source>
        <dbReference type="ARBA" id="ARBA00022989"/>
    </source>
</evidence>
<evidence type="ECO:0000256" key="3">
    <source>
        <dbReference type="ARBA" id="ARBA00022692"/>
    </source>
</evidence>
<dbReference type="GO" id="GO:0022857">
    <property type="term" value="F:transmembrane transporter activity"/>
    <property type="evidence" value="ECO:0007669"/>
    <property type="project" value="UniProtKB-UniRule"/>
</dbReference>
<comment type="subcellular location">
    <subcellularLocation>
        <location evidence="7">Cell membrane</location>
        <topology evidence="7">Multi-pass membrane protein</topology>
    </subcellularLocation>
    <subcellularLocation>
        <location evidence="1">Membrane</location>
        <topology evidence="1">Multi-pass membrane protein</topology>
    </subcellularLocation>
</comment>
<reference evidence="8 9" key="1">
    <citation type="journal article" date="2017" name="Mol. Biol. Evol.">
        <title>The 4-celled Tetrabaena socialis nuclear genome reveals the essential components for genetic control of cell number at the origin of multicellularity in the volvocine lineage.</title>
        <authorList>
            <person name="Featherston J."/>
            <person name="Arakaki Y."/>
            <person name="Hanschen E.R."/>
            <person name="Ferris P.J."/>
            <person name="Michod R.E."/>
            <person name="Olson B.J.S.C."/>
            <person name="Nozaki H."/>
            <person name="Durand P.M."/>
        </authorList>
    </citation>
    <scope>NUCLEOTIDE SEQUENCE [LARGE SCALE GENOMIC DNA]</scope>
    <source>
        <strain evidence="8 9">NIES-571</strain>
    </source>
</reference>